<comment type="caution">
    <text evidence="1">The sequence shown here is derived from an EMBL/GenBank/DDBJ whole genome shotgun (WGS) entry which is preliminary data.</text>
</comment>
<keyword evidence="2" id="KW-1185">Reference proteome</keyword>
<proteinExistence type="predicted"/>
<evidence type="ECO:0000313" key="2">
    <source>
        <dbReference type="Proteomes" id="UP001212841"/>
    </source>
</evidence>
<gene>
    <name evidence="1" type="ORF">HK097_002834</name>
</gene>
<accession>A0AAD5S4Z2</accession>
<organism evidence="1 2">
    <name type="scientific">Rhizophlyctis rosea</name>
    <dbReference type="NCBI Taxonomy" id="64517"/>
    <lineage>
        <taxon>Eukaryota</taxon>
        <taxon>Fungi</taxon>
        <taxon>Fungi incertae sedis</taxon>
        <taxon>Chytridiomycota</taxon>
        <taxon>Chytridiomycota incertae sedis</taxon>
        <taxon>Chytridiomycetes</taxon>
        <taxon>Rhizophlyctidales</taxon>
        <taxon>Rhizophlyctidaceae</taxon>
        <taxon>Rhizophlyctis</taxon>
    </lineage>
</organism>
<evidence type="ECO:0000313" key="1">
    <source>
        <dbReference type="EMBL" id="KAJ3039414.1"/>
    </source>
</evidence>
<name>A0AAD5S4Z2_9FUNG</name>
<dbReference type="EMBL" id="JADGJD010001638">
    <property type="protein sequence ID" value="KAJ3039414.1"/>
    <property type="molecule type" value="Genomic_DNA"/>
</dbReference>
<feature type="non-terminal residue" evidence="1">
    <location>
        <position position="311"/>
    </location>
</feature>
<dbReference type="Proteomes" id="UP001212841">
    <property type="component" value="Unassembled WGS sequence"/>
</dbReference>
<reference evidence="1" key="1">
    <citation type="submission" date="2020-05" db="EMBL/GenBank/DDBJ databases">
        <title>Phylogenomic resolution of chytrid fungi.</title>
        <authorList>
            <person name="Stajich J.E."/>
            <person name="Amses K."/>
            <person name="Simmons R."/>
            <person name="Seto K."/>
            <person name="Myers J."/>
            <person name="Bonds A."/>
            <person name="Quandt C.A."/>
            <person name="Barry K."/>
            <person name="Liu P."/>
            <person name="Grigoriev I."/>
            <person name="Longcore J.E."/>
            <person name="James T.Y."/>
        </authorList>
    </citation>
    <scope>NUCLEOTIDE SEQUENCE</scope>
    <source>
        <strain evidence="1">JEL0318</strain>
    </source>
</reference>
<protein>
    <submittedName>
        <fullName evidence="1">Uncharacterized protein</fullName>
    </submittedName>
</protein>
<dbReference type="AlphaFoldDB" id="A0AAD5S4Z2"/>
<sequence>MNVKIATSALMRYFEKDDIAATARKTKKSALSTLVKMDALKHFDKPQTLYTTVTTTQERKRDGSMVDYSESQISNWMKTLSEIGQHLTDDEKMVIIDKFYEEKGDVFSLNKKRRHNKEQKIKAFDVYIVDDYKAFNGVAAMDYNDGNIGQKMNERQTAAYKPRAELLHKLLDLEENLRDQLGLGVRKVRDYQFVVAGLIFLLAERNRHLDIAFTQLEDGEDVNVVLQTDKEKKPTGIFIKKTNKTYEPSVFLQFKDERLVAAVQNLMNFRKENNSTHLFLNQNDAPFSCNWFGEKFKNAMEKLEVGENLTS</sequence>